<feature type="domain" description="Integrase zinc-binding" evidence="1">
    <location>
        <begin position="4"/>
        <end position="45"/>
    </location>
</feature>
<gene>
    <name evidence="2" type="ORF">EVG20_g11392</name>
</gene>
<protein>
    <recommendedName>
        <fullName evidence="1">Integrase zinc-binding domain-containing protein</fullName>
    </recommendedName>
</protein>
<sequence length="259" mass="29366">MPQAGHPGHHKTYELVTRNYWWPGMLVFIRDYVDGCATCQATKNRTHRPHVETVPNAIPARPFQDITSDFIVDLPACEGFDSMIMSDETVDILIDKIYRHYGLWDRLISDRGPQYAGKVMRGVFDKLQITSALSTAYHPQTDGRSPFEMLLGYIPVAIPSVKTSSPVPMVEEHFRHMDQIREDLQASLQVAADIMKCTRGDSTQPGVHYQKDDKVWLDGKNVRTTRPKAKLAAKYLGPFEITVKDCSISCHFPCLLSRD</sequence>
<dbReference type="InterPro" id="IPR041588">
    <property type="entry name" value="Integrase_H2C2"/>
</dbReference>
<dbReference type="PANTHER" id="PTHR37984:SF5">
    <property type="entry name" value="PROTEIN NYNRIN-LIKE"/>
    <property type="match status" value="1"/>
</dbReference>
<dbReference type="EMBL" id="SEOQ01001741">
    <property type="protein sequence ID" value="TFY50674.1"/>
    <property type="molecule type" value="Genomic_DNA"/>
</dbReference>
<dbReference type="Proteomes" id="UP000298327">
    <property type="component" value="Unassembled WGS sequence"/>
</dbReference>
<organism evidence="2 3">
    <name type="scientific">Dentipellis fragilis</name>
    <dbReference type="NCBI Taxonomy" id="205917"/>
    <lineage>
        <taxon>Eukaryota</taxon>
        <taxon>Fungi</taxon>
        <taxon>Dikarya</taxon>
        <taxon>Basidiomycota</taxon>
        <taxon>Agaricomycotina</taxon>
        <taxon>Agaricomycetes</taxon>
        <taxon>Russulales</taxon>
        <taxon>Hericiaceae</taxon>
        <taxon>Dentipellis</taxon>
    </lineage>
</organism>
<dbReference type="PANTHER" id="PTHR37984">
    <property type="entry name" value="PROTEIN CBG26694"/>
    <property type="match status" value="1"/>
</dbReference>
<evidence type="ECO:0000259" key="1">
    <source>
        <dbReference type="Pfam" id="PF17921"/>
    </source>
</evidence>
<dbReference type="InterPro" id="IPR012337">
    <property type="entry name" value="RNaseH-like_sf"/>
</dbReference>
<comment type="caution">
    <text evidence="2">The sequence shown here is derived from an EMBL/GenBank/DDBJ whole genome shotgun (WGS) entry which is preliminary data.</text>
</comment>
<dbReference type="SUPFAM" id="SSF53098">
    <property type="entry name" value="Ribonuclease H-like"/>
    <property type="match status" value="1"/>
</dbReference>
<dbReference type="GO" id="GO:0003676">
    <property type="term" value="F:nucleic acid binding"/>
    <property type="evidence" value="ECO:0007669"/>
    <property type="project" value="InterPro"/>
</dbReference>
<dbReference type="OrthoDB" id="2273864at2759"/>
<dbReference type="Pfam" id="PF17921">
    <property type="entry name" value="Integrase_H2C2"/>
    <property type="match status" value="1"/>
</dbReference>
<dbReference type="Gene3D" id="3.30.420.10">
    <property type="entry name" value="Ribonuclease H-like superfamily/Ribonuclease H"/>
    <property type="match status" value="1"/>
</dbReference>
<dbReference type="InterPro" id="IPR036397">
    <property type="entry name" value="RNaseH_sf"/>
</dbReference>
<dbReference type="STRING" id="205917.A0A4Y9XKE4"/>
<dbReference type="AlphaFoldDB" id="A0A4Y9XKE4"/>
<dbReference type="InterPro" id="IPR050951">
    <property type="entry name" value="Retrovirus_Pol_polyprotein"/>
</dbReference>
<evidence type="ECO:0000313" key="2">
    <source>
        <dbReference type="EMBL" id="TFY50674.1"/>
    </source>
</evidence>
<accession>A0A4Y9XKE4</accession>
<evidence type="ECO:0000313" key="3">
    <source>
        <dbReference type="Proteomes" id="UP000298327"/>
    </source>
</evidence>
<name>A0A4Y9XKE4_9AGAM</name>
<keyword evidence="3" id="KW-1185">Reference proteome</keyword>
<proteinExistence type="predicted"/>
<reference evidence="2 3" key="1">
    <citation type="submission" date="2019-02" db="EMBL/GenBank/DDBJ databases">
        <title>Genome sequencing of the rare red list fungi Dentipellis fragilis.</title>
        <authorList>
            <person name="Buettner E."/>
            <person name="Kellner H."/>
        </authorList>
    </citation>
    <scope>NUCLEOTIDE SEQUENCE [LARGE SCALE GENOMIC DNA]</scope>
    <source>
        <strain evidence="2 3">DSM 105465</strain>
    </source>
</reference>
<dbReference type="Gene3D" id="1.10.340.70">
    <property type="match status" value="1"/>
</dbReference>